<proteinExistence type="inferred from homology"/>
<accession>A0A0L9V9W0</accession>
<evidence type="ECO:0000256" key="3">
    <source>
        <dbReference type="ARBA" id="ARBA00022821"/>
    </source>
</evidence>
<dbReference type="Gene3D" id="3.80.10.10">
    <property type="entry name" value="Ribonuclease Inhibitor"/>
    <property type="match status" value="6"/>
</dbReference>
<dbReference type="PANTHER" id="PTHR33463:SF151">
    <property type="entry name" value="NB-ARC DOMAIN-CONTAINING PROTEIN"/>
    <property type="match status" value="1"/>
</dbReference>
<dbReference type="GO" id="GO:0043531">
    <property type="term" value="F:ADP binding"/>
    <property type="evidence" value="ECO:0007669"/>
    <property type="project" value="InterPro"/>
</dbReference>
<evidence type="ECO:0000256" key="2">
    <source>
        <dbReference type="ARBA" id="ARBA00022741"/>
    </source>
</evidence>
<dbReference type="InterPro" id="IPR032675">
    <property type="entry name" value="LRR_dom_sf"/>
</dbReference>
<keyword evidence="2" id="KW-0547">Nucleotide-binding</keyword>
<dbReference type="Gene3D" id="1.10.8.430">
    <property type="entry name" value="Helical domain of apoptotic protease-activating factors"/>
    <property type="match status" value="1"/>
</dbReference>
<protein>
    <recommendedName>
        <fullName evidence="6">AAA+ ATPase domain-containing protein</fullName>
    </recommendedName>
</protein>
<feature type="coiled-coil region" evidence="5">
    <location>
        <begin position="34"/>
        <end position="89"/>
    </location>
</feature>
<dbReference type="Pfam" id="PF23247">
    <property type="entry name" value="LRR_RPS2"/>
    <property type="match status" value="7"/>
</dbReference>
<dbReference type="SUPFAM" id="SSF52540">
    <property type="entry name" value="P-loop containing nucleoside triphosphate hydrolases"/>
    <property type="match status" value="1"/>
</dbReference>
<gene>
    <name evidence="7" type="ORF">LR48_Vigan09g008300</name>
</gene>
<dbReference type="InterPro" id="IPR027417">
    <property type="entry name" value="P-loop_NTPase"/>
</dbReference>
<dbReference type="PANTHER" id="PTHR33463">
    <property type="entry name" value="NB-ARC DOMAIN-CONTAINING PROTEIN-RELATED"/>
    <property type="match status" value="1"/>
</dbReference>
<keyword evidence="3" id="KW-0611">Plant defense</keyword>
<dbReference type="Gramene" id="KOM51424">
    <property type="protein sequence ID" value="KOM51424"/>
    <property type="gene ID" value="LR48_Vigan09g008300"/>
</dbReference>
<dbReference type="PRINTS" id="PR00364">
    <property type="entry name" value="DISEASERSIST"/>
</dbReference>
<evidence type="ECO:0000256" key="4">
    <source>
        <dbReference type="ARBA" id="ARBA00022840"/>
    </source>
</evidence>
<dbReference type="SMART" id="SM00382">
    <property type="entry name" value="AAA"/>
    <property type="match status" value="1"/>
</dbReference>
<keyword evidence="5" id="KW-0175">Coiled coil</keyword>
<evidence type="ECO:0000259" key="6">
    <source>
        <dbReference type="SMART" id="SM00382"/>
    </source>
</evidence>
<dbReference type="Gene3D" id="3.40.50.300">
    <property type="entry name" value="P-loop containing nucleotide triphosphate hydrolases"/>
    <property type="match status" value="1"/>
</dbReference>
<sequence>MAEIGTAVASTLIERVVDAIIGRARCLFYFKKSVVELQKSKRELEKSLQHMRERVKEATTNAEKIVQPVEEWLKDVERVLEDVQGLEERVEESECCLNMTFKYSLAKEVICMTLQMNVVNNNNKFEPFSHPIKLSSMNYFFPKDFVALDSRKPVYEELLHAIQDERSNVIGMVGVEGSGKSTLARVVGKQLEESKLFDNVVMTIVSQDVKLRDIQGQIADHLSFSLMEETELGRALRLSHRLKTEKILIILDGVWEKLDLEAIGIPLNENEKRCCVLLTTRNQEVCTSMNCQTVIELSLLDEDEGWDLFKQRAQIHDDSPEELREVAKRVFDKCKGLLVTIVAVARTLKGKTFTNWELALFRLETSESIDVQEGLTSTYECNELEEIICLDWKDAGQLRYLYAPSQPVFPKLRKILIKGCIKLRKIFFPSMVSSLPELRELSVQDCNELVEIVSSEEARQLANLPFQSQKVSFPKLWMVEIERCNKLKSIFFSTIVSSLSELTQLSICNCNNLEVIISSDSEETQKHRNVNAPFPQFFPKLWRISIENCSKLKTFFSATTVTSLPTLQQLIVKDCNTWEEIISLDSDQAGQFRNLHPLYNQEDCFPKLGNVQIERCNSLKTIFIMEIVSTLSELLVLTVRGCEEWVKIMSLGLEQAKQYAPSKQICFTKLQKIEIENCKRLKTIFFTNIVTSLPELEQIVVKNCDEWEGIVSSDSEEERQKIEVEKCNKLKAIFSTTIVSSLPELEQLIVKDCNDFEEIISLDSDEARGLRNSYAPSQQVFFPKLENISIERCSKFKRMFYMVIVNIVPMLEQLIVKDCNEWEEIISLDSEEESELRDVSVICFPSLRKIEIEGCNRLKAIFSSTTVRRLPMLEKLFVKDCSELEDIISLDSKEARQCTNQLTPFLQVYFPKLFEIVIKCCNKLKAIFSTTLISRLPRLEYLSIDNCNELEEIVSLDSVEIGQLRNLYDPSQQSCFPVLQNIVVNRCNKLKKIFSAKIVTTLPELMQVCISYCNEWEEIISSDSEESSKQRNLLGACQKVFFPKLESVYIEKCNKLKTIFCATVTSLPKLRHLNVTGCNEWEEIISLGSRKVGQNKNFLNPCHNKCFPKLQSIWVEECNKLKTIFFLCIVSRLPNLESLFVDNCNNLEAIISPYSMEATQSRNLSGPPKEVRFPKLGSIVIRRCSKMKNIFSTVTLSRFPKLKKLFVLDCNEMEDIIYSEAKPLRNLSTSSQQIYFPTLHNIQIERCNKLKTIFSFTIVRSLPELESVSVEDCNELEEIFFFGSEEEGQVENISAPFQHVCLPKVRSIKIKTCNKLKFIFPYSVACQCSSLNLLDVESCPQLEQIVKFEDKATNEEEGSGVAVDDNHAKHLLFPNLSWLELKKLPTINGIFPWYEPQNCNLIIQECPKYLWFT</sequence>
<dbReference type="GO" id="GO:0006952">
    <property type="term" value="P:defense response"/>
    <property type="evidence" value="ECO:0007669"/>
    <property type="project" value="UniProtKB-KW"/>
</dbReference>
<name>A0A0L9V9W0_PHAAN</name>
<dbReference type="InterPro" id="IPR002182">
    <property type="entry name" value="NB-ARC"/>
</dbReference>
<keyword evidence="4" id="KW-0067">ATP-binding</keyword>
<dbReference type="SUPFAM" id="SSF52058">
    <property type="entry name" value="L domain-like"/>
    <property type="match status" value="1"/>
</dbReference>
<dbReference type="EMBL" id="CM003379">
    <property type="protein sequence ID" value="KOM51424.1"/>
    <property type="molecule type" value="Genomic_DNA"/>
</dbReference>
<reference evidence="8" key="1">
    <citation type="journal article" date="2015" name="Proc. Natl. Acad. Sci. U.S.A.">
        <title>Genome sequencing of adzuki bean (Vigna angularis) provides insight into high starch and low fat accumulation and domestication.</title>
        <authorList>
            <person name="Yang K."/>
            <person name="Tian Z."/>
            <person name="Chen C."/>
            <person name="Luo L."/>
            <person name="Zhao B."/>
            <person name="Wang Z."/>
            <person name="Yu L."/>
            <person name="Li Y."/>
            <person name="Sun Y."/>
            <person name="Li W."/>
            <person name="Chen Y."/>
            <person name="Li Y."/>
            <person name="Zhang Y."/>
            <person name="Ai D."/>
            <person name="Zhao J."/>
            <person name="Shang C."/>
            <person name="Ma Y."/>
            <person name="Wu B."/>
            <person name="Wang M."/>
            <person name="Gao L."/>
            <person name="Sun D."/>
            <person name="Zhang P."/>
            <person name="Guo F."/>
            <person name="Wang W."/>
            <person name="Li Y."/>
            <person name="Wang J."/>
            <person name="Varshney R.K."/>
            <person name="Wang J."/>
            <person name="Ling H.Q."/>
            <person name="Wan P."/>
        </authorList>
    </citation>
    <scope>NUCLEOTIDE SEQUENCE</scope>
    <source>
        <strain evidence="8">cv. Jingnong 6</strain>
    </source>
</reference>
<dbReference type="OMA" id="TIFIMEI"/>
<evidence type="ECO:0000256" key="1">
    <source>
        <dbReference type="ARBA" id="ARBA00008894"/>
    </source>
</evidence>
<dbReference type="InterPro" id="IPR057135">
    <property type="entry name" value="At4g27190-like_LRR"/>
</dbReference>
<dbReference type="Pfam" id="PF00931">
    <property type="entry name" value="NB-ARC"/>
    <property type="match status" value="1"/>
</dbReference>
<evidence type="ECO:0000313" key="7">
    <source>
        <dbReference type="EMBL" id="KOM51424.1"/>
    </source>
</evidence>
<evidence type="ECO:0000313" key="8">
    <source>
        <dbReference type="Proteomes" id="UP000053144"/>
    </source>
</evidence>
<dbReference type="GO" id="GO:0005524">
    <property type="term" value="F:ATP binding"/>
    <property type="evidence" value="ECO:0007669"/>
    <property type="project" value="UniProtKB-KW"/>
</dbReference>
<dbReference type="InterPro" id="IPR042197">
    <property type="entry name" value="Apaf_helical"/>
</dbReference>
<dbReference type="FunFam" id="3.40.50.300:FF:001091">
    <property type="entry name" value="Probable disease resistance protein At1g61300"/>
    <property type="match status" value="1"/>
</dbReference>
<dbReference type="InterPro" id="IPR050905">
    <property type="entry name" value="Plant_NBS-LRR"/>
</dbReference>
<dbReference type="SUPFAM" id="SSF52047">
    <property type="entry name" value="RNI-like"/>
    <property type="match status" value="3"/>
</dbReference>
<dbReference type="Proteomes" id="UP000053144">
    <property type="component" value="Chromosome 9"/>
</dbReference>
<organism evidence="7 8">
    <name type="scientific">Phaseolus angularis</name>
    <name type="common">Azuki bean</name>
    <name type="synonym">Vigna angularis</name>
    <dbReference type="NCBI Taxonomy" id="3914"/>
    <lineage>
        <taxon>Eukaryota</taxon>
        <taxon>Viridiplantae</taxon>
        <taxon>Streptophyta</taxon>
        <taxon>Embryophyta</taxon>
        <taxon>Tracheophyta</taxon>
        <taxon>Spermatophyta</taxon>
        <taxon>Magnoliopsida</taxon>
        <taxon>eudicotyledons</taxon>
        <taxon>Gunneridae</taxon>
        <taxon>Pentapetalae</taxon>
        <taxon>rosids</taxon>
        <taxon>fabids</taxon>
        <taxon>Fabales</taxon>
        <taxon>Fabaceae</taxon>
        <taxon>Papilionoideae</taxon>
        <taxon>50 kb inversion clade</taxon>
        <taxon>NPAAA clade</taxon>
        <taxon>indigoferoid/millettioid clade</taxon>
        <taxon>Phaseoleae</taxon>
        <taxon>Vigna</taxon>
    </lineage>
</organism>
<dbReference type="InterPro" id="IPR003593">
    <property type="entry name" value="AAA+_ATPase"/>
</dbReference>
<feature type="domain" description="AAA+ ATPase" evidence="6">
    <location>
        <begin position="166"/>
        <end position="375"/>
    </location>
</feature>
<comment type="similarity">
    <text evidence="1">Belongs to the disease resistance NB-LRR family.</text>
</comment>
<evidence type="ECO:0000256" key="5">
    <source>
        <dbReference type="SAM" id="Coils"/>
    </source>
</evidence>